<dbReference type="Proteomes" id="UP000004931">
    <property type="component" value="Unassembled WGS sequence"/>
</dbReference>
<dbReference type="Gene3D" id="2.40.420.20">
    <property type="match status" value="1"/>
</dbReference>
<evidence type="ECO:0000313" key="4">
    <source>
        <dbReference type="EMBL" id="EAW30825.1"/>
    </source>
</evidence>
<reference evidence="4 5" key="1">
    <citation type="journal article" date="2010" name="J. Bacteriol.">
        <title>Genome sequence of the oligotrophic marine Gammaproteobacterium HTCC2143, isolated from the Oregon Coast.</title>
        <authorList>
            <person name="Oh H.M."/>
            <person name="Kang I."/>
            <person name="Ferriera S."/>
            <person name="Giovannoni S.J."/>
            <person name="Cho J.C."/>
        </authorList>
    </citation>
    <scope>NUCLEOTIDE SEQUENCE [LARGE SCALE GENOMIC DNA]</scope>
    <source>
        <strain evidence="4 5">HTCC2143</strain>
    </source>
</reference>
<comment type="similarity">
    <text evidence="1">Belongs to the membrane fusion protein (MFP) (TC 8.A.1) family.</text>
</comment>
<keyword evidence="5" id="KW-1185">Reference proteome</keyword>
<dbReference type="Pfam" id="PF25967">
    <property type="entry name" value="RND-MFP_C"/>
    <property type="match status" value="1"/>
</dbReference>
<dbReference type="InterPro" id="IPR058627">
    <property type="entry name" value="MdtA-like_C"/>
</dbReference>
<proteinExistence type="inferred from homology"/>
<dbReference type="STRING" id="247633.GP2143_02839"/>
<dbReference type="GO" id="GO:1990281">
    <property type="term" value="C:efflux pump complex"/>
    <property type="evidence" value="ECO:0007669"/>
    <property type="project" value="TreeGrafter"/>
</dbReference>
<dbReference type="Gene3D" id="1.10.287.470">
    <property type="entry name" value="Helix hairpin bin"/>
    <property type="match status" value="1"/>
</dbReference>
<feature type="coiled-coil region" evidence="2">
    <location>
        <begin position="101"/>
        <end position="135"/>
    </location>
</feature>
<evidence type="ECO:0000259" key="3">
    <source>
        <dbReference type="Pfam" id="PF25967"/>
    </source>
</evidence>
<protein>
    <submittedName>
        <fullName evidence="4">Possible putitive HlyD family secretion protein</fullName>
    </submittedName>
</protein>
<dbReference type="OrthoDB" id="5730196at2"/>
<comment type="caution">
    <text evidence="4">The sequence shown here is derived from an EMBL/GenBank/DDBJ whole genome shotgun (WGS) entry which is preliminary data.</text>
</comment>
<dbReference type="InterPro" id="IPR006143">
    <property type="entry name" value="RND_pump_MFP"/>
</dbReference>
<evidence type="ECO:0000256" key="2">
    <source>
        <dbReference type="SAM" id="Coils"/>
    </source>
</evidence>
<organism evidence="4 5">
    <name type="scientific">marine gamma proteobacterium HTCC2143</name>
    <dbReference type="NCBI Taxonomy" id="247633"/>
    <lineage>
        <taxon>Bacteria</taxon>
        <taxon>Pseudomonadati</taxon>
        <taxon>Pseudomonadota</taxon>
        <taxon>Gammaproteobacteria</taxon>
        <taxon>Cellvibrionales</taxon>
        <taxon>Spongiibacteraceae</taxon>
        <taxon>BD1-7 clade</taxon>
    </lineage>
</organism>
<dbReference type="eggNOG" id="COG0845">
    <property type="taxonomic scope" value="Bacteria"/>
</dbReference>
<evidence type="ECO:0000313" key="5">
    <source>
        <dbReference type="Proteomes" id="UP000004931"/>
    </source>
</evidence>
<dbReference type="Gene3D" id="2.40.50.100">
    <property type="match status" value="1"/>
</dbReference>
<gene>
    <name evidence="4" type="ORF">GP2143_02839</name>
</gene>
<dbReference type="GO" id="GO:0015562">
    <property type="term" value="F:efflux transmembrane transporter activity"/>
    <property type="evidence" value="ECO:0007669"/>
    <property type="project" value="TreeGrafter"/>
</dbReference>
<name>A0YEI9_9GAMM</name>
<feature type="domain" description="Multidrug resistance protein MdtA-like C-terminal permuted SH3" evidence="3">
    <location>
        <begin position="309"/>
        <end position="365"/>
    </location>
</feature>
<dbReference type="PANTHER" id="PTHR30469:SF12">
    <property type="entry name" value="MULTIDRUG RESISTANCE PROTEIN MDTA"/>
    <property type="match status" value="1"/>
</dbReference>
<dbReference type="PANTHER" id="PTHR30469">
    <property type="entry name" value="MULTIDRUG RESISTANCE PROTEIN MDTA"/>
    <property type="match status" value="1"/>
</dbReference>
<keyword evidence="2" id="KW-0175">Coiled coil</keyword>
<dbReference type="SUPFAM" id="SSF111369">
    <property type="entry name" value="HlyD-like secretion proteins"/>
    <property type="match status" value="1"/>
</dbReference>
<evidence type="ECO:0000256" key="1">
    <source>
        <dbReference type="ARBA" id="ARBA00009477"/>
    </source>
</evidence>
<dbReference type="AlphaFoldDB" id="A0YEI9"/>
<sequence>MMRTFSIPLIIVVVFIFGAAGLMATAPVLEPTAKKPVPTTVRIVEVEPKAVRLMVNSQGSVMPSTESQLIPEVSGRVVWMSPNLVAGGYFTEGQLLVRVDDVDYRNSLERAQATLERAEAEEQHARYEYQRLESLAERNLTSRSQLENSLRAQRVAGANLRDARANYEQAQESLDRTQISAPFTGLVRSEAVDIGQFISRGSAIATLYASGQVEVRLPIADRQLAFLDLPPTLRGELPEGLRPKVTLTTEYAGQQLVWQGEIVRTEAEIDVSSRMVQLVARVPNIDGQTPLTVGLFVNAKIEGLLAEDIVTLPRSALRNNGQVLVVDSDNKLQFRTIKQLRLYQDNVLVKSGLSRGERVCLSPLQTAIEGMTVSPVVE</sequence>
<dbReference type="EMBL" id="AAVT01000006">
    <property type="protein sequence ID" value="EAW30825.1"/>
    <property type="molecule type" value="Genomic_DNA"/>
</dbReference>
<dbReference type="NCBIfam" id="TIGR01730">
    <property type="entry name" value="RND_mfp"/>
    <property type="match status" value="1"/>
</dbReference>
<accession>A0YEI9</accession>
<dbReference type="Gene3D" id="2.40.30.170">
    <property type="match status" value="1"/>
</dbReference>